<sequence length="273" mass="32095">MISLLKNPWRIISENIKNTGRTIEMSIKELQKKYSGAALGVVWAIVKPMLFISVYWFAIEVGIRGGGGTTKGEYPFILWLICGIIPWFYISETLIYGGTSYRHNKHLITKMVYPISTIPTFRMLSQLYVHITMFVIVALIFLFSGYPPDIYYLQIVYYLFCIFIFMTVLSWTTAALVVISRDFEHLLKSITQMLFWLTPIIWSLDNVKGPLKYLIMMNPFYYFIKGYRDVFINKVWFFENMKYTAYFWLVLLILILLGGYIHNKLKDEFADIL</sequence>
<organism evidence="10 11">
    <name type="scientific">Alkalibaculum sporogenes</name>
    <dbReference type="NCBI Taxonomy" id="2655001"/>
    <lineage>
        <taxon>Bacteria</taxon>
        <taxon>Bacillati</taxon>
        <taxon>Bacillota</taxon>
        <taxon>Clostridia</taxon>
        <taxon>Eubacteriales</taxon>
        <taxon>Eubacteriaceae</taxon>
        <taxon>Alkalibaculum</taxon>
    </lineage>
</organism>
<dbReference type="PANTHER" id="PTHR30413">
    <property type="entry name" value="INNER MEMBRANE TRANSPORT PERMEASE"/>
    <property type="match status" value="1"/>
</dbReference>
<dbReference type="InterPro" id="IPR013525">
    <property type="entry name" value="ABC2_TM"/>
</dbReference>
<evidence type="ECO:0000256" key="5">
    <source>
        <dbReference type="ARBA" id="ARBA00022692"/>
    </source>
</evidence>
<comment type="caution">
    <text evidence="10">The sequence shown here is derived from an EMBL/GenBank/DDBJ whole genome shotgun (WGS) entry which is preliminary data.</text>
</comment>
<comment type="subcellular location">
    <subcellularLocation>
        <location evidence="1 8">Cell membrane</location>
        <topology evidence="1 8">Multi-pass membrane protein</topology>
    </subcellularLocation>
</comment>
<evidence type="ECO:0000256" key="3">
    <source>
        <dbReference type="ARBA" id="ARBA00022448"/>
    </source>
</evidence>
<dbReference type="RefSeq" id="WP_152806667.1">
    <property type="nucleotide sequence ID" value="NZ_WHNX01000046.1"/>
</dbReference>
<keyword evidence="6 8" id="KW-1133">Transmembrane helix</keyword>
<keyword evidence="11" id="KW-1185">Reference proteome</keyword>
<keyword evidence="5 8" id="KW-0812">Transmembrane</keyword>
<name>A0A6A7KCZ7_9FIRM</name>
<feature type="transmembrane region" description="Helical" evidence="8">
    <location>
        <begin position="76"/>
        <end position="99"/>
    </location>
</feature>
<evidence type="ECO:0000256" key="2">
    <source>
        <dbReference type="ARBA" id="ARBA00007783"/>
    </source>
</evidence>
<evidence type="ECO:0000259" key="9">
    <source>
        <dbReference type="PROSITE" id="PS51012"/>
    </source>
</evidence>
<feature type="transmembrane region" description="Helical" evidence="8">
    <location>
        <begin position="34"/>
        <end position="56"/>
    </location>
</feature>
<comment type="similarity">
    <text evidence="2 8">Belongs to the ABC-2 integral membrane protein family.</text>
</comment>
<protein>
    <recommendedName>
        <fullName evidence="8">Transport permease protein</fullName>
    </recommendedName>
</protein>
<dbReference type="GO" id="GO:0005886">
    <property type="term" value="C:plasma membrane"/>
    <property type="evidence" value="ECO:0007669"/>
    <property type="project" value="UniProtKB-SubCell"/>
</dbReference>
<dbReference type="AlphaFoldDB" id="A0A6A7KCZ7"/>
<feature type="transmembrane region" description="Helical" evidence="8">
    <location>
        <begin position="155"/>
        <end position="179"/>
    </location>
</feature>
<evidence type="ECO:0000313" key="10">
    <source>
        <dbReference type="EMBL" id="MPW27191.1"/>
    </source>
</evidence>
<dbReference type="GO" id="GO:0140359">
    <property type="term" value="F:ABC-type transporter activity"/>
    <property type="evidence" value="ECO:0007669"/>
    <property type="project" value="InterPro"/>
</dbReference>
<keyword evidence="4 8" id="KW-1003">Cell membrane</keyword>
<evidence type="ECO:0000256" key="8">
    <source>
        <dbReference type="RuleBase" id="RU361157"/>
    </source>
</evidence>
<evidence type="ECO:0000256" key="6">
    <source>
        <dbReference type="ARBA" id="ARBA00022989"/>
    </source>
</evidence>
<feature type="domain" description="ABC transmembrane type-2" evidence="9">
    <location>
        <begin position="39"/>
        <end position="265"/>
    </location>
</feature>
<gene>
    <name evidence="10" type="ORF">GC105_15575</name>
</gene>
<keyword evidence="3 8" id="KW-0813">Transport</keyword>
<evidence type="ECO:0000256" key="7">
    <source>
        <dbReference type="ARBA" id="ARBA00023136"/>
    </source>
</evidence>
<evidence type="ECO:0000256" key="4">
    <source>
        <dbReference type="ARBA" id="ARBA00022475"/>
    </source>
</evidence>
<evidence type="ECO:0000313" key="11">
    <source>
        <dbReference type="Proteomes" id="UP000440004"/>
    </source>
</evidence>
<comment type="caution">
    <text evidence="8">Lacks conserved residue(s) required for the propagation of feature annotation.</text>
</comment>
<keyword evidence="7 8" id="KW-0472">Membrane</keyword>
<dbReference type="Proteomes" id="UP000440004">
    <property type="component" value="Unassembled WGS sequence"/>
</dbReference>
<dbReference type="GO" id="GO:0015920">
    <property type="term" value="P:lipopolysaccharide transport"/>
    <property type="evidence" value="ECO:0007669"/>
    <property type="project" value="TreeGrafter"/>
</dbReference>
<dbReference type="InterPro" id="IPR047817">
    <property type="entry name" value="ABC2_TM_bact-type"/>
</dbReference>
<accession>A0A6A7KCZ7</accession>
<reference evidence="10 11" key="1">
    <citation type="submission" date="2019-10" db="EMBL/GenBank/DDBJ databases">
        <title>Alkalibaculum tamaniensis sp.nov., a new alkaliphilic acetogen, isolated on methoxylated aromatics from a mud volcano.</title>
        <authorList>
            <person name="Khomyakova M.A."/>
            <person name="Merkel A.Y."/>
            <person name="Bonch-Osmolovskaya E.A."/>
            <person name="Slobodkin A.I."/>
        </authorList>
    </citation>
    <scope>NUCLEOTIDE SEQUENCE [LARGE SCALE GENOMIC DNA]</scope>
    <source>
        <strain evidence="10 11">M08DMB</strain>
    </source>
</reference>
<dbReference type="PROSITE" id="PS51012">
    <property type="entry name" value="ABC_TM2"/>
    <property type="match status" value="1"/>
</dbReference>
<proteinExistence type="inferred from homology"/>
<feature type="transmembrane region" description="Helical" evidence="8">
    <location>
        <begin position="120"/>
        <end position="143"/>
    </location>
</feature>
<evidence type="ECO:0000256" key="1">
    <source>
        <dbReference type="ARBA" id="ARBA00004651"/>
    </source>
</evidence>
<dbReference type="EMBL" id="WHNX01000046">
    <property type="protein sequence ID" value="MPW27191.1"/>
    <property type="molecule type" value="Genomic_DNA"/>
</dbReference>
<feature type="transmembrane region" description="Helical" evidence="8">
    <location>
        <begin position="243"/>
        <end position="261"/>
    </location>
</feature>
<dbReference type="PANTHER" id="PTHR30413:SF10">
    <property type="entry name" value="CAPSULE POLYSACCHARIDE EXPORT INNER-MEMBRANE PROTEIN CTRC"/>
    <property type="match status" value="1"/>
</dbReference>
<dbReference type="Pfam" id="PF01061">
    <property type="entry name" value="ABC2_membrane"/>
    <property type="match status" value="1"/>
</dbReference>